<dbReference type="RefSeq" id="WP_065919578.1">
    <property type="nucleotide sequence ID" value="NZ_CP016793.1"/>
</dbReference>
<proteinExistence type="predicted"/>
<evidence type="ECO:0000313" key="3">
    <source>
        <dbReference type="EMBL" id="ANZ41241.1"/>
    </source>
</evidence>
<keyword evidence="2" id="KW-0732">Signal</keyword>
<dbReference type="AlphaFoldDB" id="A0A1B2HU36"/>
<dbReference type="STRING" id="1586287.BBK82_40005"/>
<feature type="compositionally biased region" description="Basic and acidic residues" evidence="1">
    <location>
        <begin position="685"/>
        <end position="707"/>
    </location>
</feature>
<dbReference type="EMBL" id="CP016793">
    <property type="protein sequence ID" value="ANZ41241.1"/>
    <property type="molecule type" value="Genomic_DNA"/>
</dbReference>
<evidence type="ECO:0000313" key="4">
    <source>
        <dbReference type="Proteomes" id="UP000093053"/>
    </source>
</evidence>
<feature type="compositionally biased region" description="Low complexity" evidence="1">
    <location>
        <begin position="661"/>
        <end position="673"/>
    </location>
</feature>
<reference evidence="3 4" key="1">
    <citation type="submission" date="2016-07" db="EMBL/GenBank/DDBJ databases">
        <title>Complete genome sequence of the Lentzea guizhouensis DHS C013.</title>
        <authorList>
            <person name="Cao C."/>
        </authorList>
    </citation>
    <scope>NUCLEOTIDE SEQUENCE [LARGE SCALE GENOMIC DNA]</scope>
    <source>
        <strain evidence="3 4">DHS C013</strain>
    </source>
</reference>
<accession>A0A1B2HU36</accession>
<feature type="chain" id="PRO_5008538665" description="DUF11 domain-containing protein" evidence="2">
    <location>
        <begin position="26"/>
        <end position="720"/>
    </location>
</feature>
<protein>
    <recommendedName>
        <fullName evidence="5">DUF11 domain-containing protein</fullName>
    </recommendedName>
</protein>
<evidence type="ECO:0000256" key="2">
    <source>
        <dbReference type="SAM" id="SignalP"/>
    </source>
</evidence>
<feature type="compositionally biased region" description="Polar residues" evidence="1">
    <location>
        <begin position="711"/>
        <end position="720"/>
    </location>
</feature>
<organism evidence="3 4">
    <name type="scientific">Lentzea guizhouensis</name>
    <dbReference type="NCBI Taxonomy" id="1586287"/>
    <lineage>
        <taxon>Bacteria</taxon>
        <taxon>Bacillati</taxon>
        <taxon>Actinomycetota</taxon>
        <taxon>Actinomycetes</taxon>
        <taxon>Pseudonocardiales</taxon>
        <taxon>Pseudonocardiaceae</taxon>
        <taxon>Lentzea</taxon>
    </lineage>
</organism>
<keyword evidence="4" id="KW-1185">Reference proteome</keyword>
<evidence type="ECO:0008006" key="5">
    <source>
        <dbReference type="Google" id="ProtNLM"/>
    </source>
</evidence>
<dbReference type="OrthoDB" id="3584537at2"/>
<feature type="signal peptide" evidence="2">
    <location>
        <begin position="1"/>
        <end position="25"/>
    </location>
</feature>
<gene>
    <name evidence="3" type="ORF">BBK82_40005</name>
</gene>
<dbReference type="KEGG" id="led:BBK82_40005"/>
<sequence>MRVVVVLSAVVVFLALFTPAPPSRAAEIWHTQFDAAVYGDVAVVGNAVVTCPTPEQAGPDPRYPPQSCVDGQRRSGHGRGVLNNSHRMMWTDVDADPATFNSSRARVTIPDGAEIAYAKLGWAGNARCLRGEEPPGDPRTQPVALVVNGTAGVVDRFTAVLDDPGVIGHTDNQFYSAEADVTARFAAVRGSADLTVGNIWTPQGPDCFGGWSVTVVWRFATAVSAAPAQRRVVVHGGHVRLTTTANTIRTQVSPTRAAGGVTRFGVVGYEGDWGTGGDRLLINGTTLGDRNNFFVSSADGATAPATLNNMSVDARTLSVSSEQLPPGARTAELTLARDEDAFLVQSLAWSFPLPGLTVNVTPGALAAYPGGDVSRTAVVTNVGDAPAAGVVVCGQDAGTLAPRASVTRTCVSKAEQDNFTAVTDASGRSLAGDPLTARASTPVDVLHPALKASTTASPSTVLPGGQLKLTTVVTNSGDAVLSGVSARSTAECGVIPRLDPGASSTVECTVVAGEESGAAVVTVTAADQLGGSVRTEASAKYTVIYPRLTIAAAWSTDRARDGELVTITVTIANPSAMRIDDVRVSGEPVSCRRNIPTLAPGERLTYTCTATAPLNARLIVSSAVTGSAISDSADVRVALVSAPPPPSPSPSPSRPIPIPVPATAGRRAGARRSGAGRGGAADLEAGGRRGGGDHQRGGDGDGGERAVRRQALSSASVPVR</sequence>
<dbReference type="Proteomes" id="UP000093053">
    <property type="component" value="Chromosome"/>
</dbReference>
<name>A0A1B2HU36_9PSEU</name>
<feature type="region of interest" description="Disordered" evidence="1">
    <location>
        <begin position="53"/>
        <end position="73"/>
    </location>
</feature>
<evidence type="ECO:0000256" key="1">
    <source>
        <dbReference type="SAM" id="MobiDB-lite"/>
    </source>
</evidence>
<feature type="compositionally biased region" description="Pro residues" evidence="1">
    <location>
        <begin position="642"/>
        <end position="660"/>
    </location>
</feature>
<feature type="region of interest" description="Disordered" evidence="1">
    <location>
        <begin position="640"/>
        <end position="720"/>
    </location>
</feature>